<keyword evidence="3" id="KW-1185">Reference proteome</keyword>
<name>A0ABN7XPC8_GIGMA</name>
<sequence length="70" mass="8492">KLINIEENKNNDQIKKLLIEYHEKLLKIKEDEIKRLKEKINDKELILLNLILKKQKDLGIIIKKYQNIIK</sequence>
<proteinExistence type="predicted"/>
<gene>
    <name evidence="2" type="ORF">GMARGA_LOCUS45034</name>
</gene>
<protein>
    <submittedName>
        <fullName evidence="2">40373_t:CDS:1</fullName>
    </submittedName>
</protein>
<reference evidence="2 3" key="1">
    <citation type="submission" date="2021-06" db="EMBL/GenBank/DDBJ databases">
        <authorList>
            <person name="Kallberg Y."/>
            <person name="Tangrot J."/>
            <person name="Rosling A."/>
        </authorList>
    </citation>
    <scope>NUCLEOTIDE SEQUENCE [LARGE SCALE GENOMIC DNA]</scope>
    <source>
        <strain evidence="2 3">120-4 pot B 10/14</strain>
    </source>
</reference>
<comment type="caution">
    <text evidence="2">The sequence shown here is derived from an EMBL/GenBank/DDBJ whole genome shotgun (WGS) entry which is preliminary data.</text>
</comment>
<evidence type="ECO:0000313" key="2">
    <source>
        <dbReference type="EMBL" id="CAG8856213.1"/>
    </source>
</evidence>
<organism evidence="2 3">
    <name type="scientific">Gigaspora margarita</name>
    <dbReference type="NCBI Taxonomy" id="4874"/>
    <lineage>
        <taxon>Eukaryota</taxon>
        <taxon>Fungi</taxon>
        <taxon>Fungi incertae sedis</taxon>
        <taxon>Mucoromycota</taxon>
        <taxon>Glomeromycotina</taxon>
        <taxon>Glomeromycetes</taxon>
        <taxon>Diversisporales</taxon>
        <taxon>Gigasporaceae</taxon>
        <taxon>Gigaspora</taxon>
    </lineage>
</organism>
<evidence type="ECO:0000256" key="1">
    <source>
        <dbReference type="SAM" id="Coils"/>
    </source>
</evidence>
<accession>A0ABN7XPC8</accession>
<feature type="coiled-coil region" evidence="1">
    <location>
        <begin position="19"/>
        <end position="53"/>
    </location>
</feature>
<keyword evidence="1" id="KW-0175">Coiled coil</keyword>
<dbReference type="Proteomes" id="UP000789901">
    <property type="component" value="Unassembled WGS sequence"/>
</dbReference>
<feature type="non-terminal residue" evidence="2">
    <location>
        <position position="1"/>
    </location>
</feature>
<evidence type="ECO:0000313" key="3">
    <source>
        <dbReference type="Proteomes" id="UP000789901"/>
    </source>
</evidence>
<dbReference type="EMBL" id="CAJVQB010157357">
    <property type="protein sequence ID" value="CAG8856213.1"/>
    <property type="molecule type" value="Genomic_DNA"/>
</dbReference>